<sequence length="68" mass="7809">MRNYIHDEEELGREVDAWLAALRAQGVSERRMRELAGLLGNAMADSGPHDTAEERVLRRFEAWRTNSP</sequence>
<evidence type="ECO:0000313" key="1">
    <source>
        <dbReference type="EMBL" id="NMP23984.1"/>
    </source>
</evidence>
<keyword evidence="2" id="KW-1185">Reference proteome</keyword>
<protein>
    <submittedName>
        <fullName evidence="1">Uncharacterized protein</fullName>
    </submittedName>
</protein>
<dbReference type="Proteomes" id="UP000533476">
    <property type="component" value="Unassembled WGS sequence"/>
</dbReference>
<reference evidence="1 2" key="1">
    <citation type="submission" date="2020-04" db="EMBL/GenBank/DDBJ databases">
        <authorList>
            <person name="Zhang R."/>
            <person name="Schippers A."/>
        </authorList>
    </citation>
    <scope>NUCLEOTIDE SEQUENCE [LARGE SCALE GENOMIC DNA]</scope>
    <source>
        <strain evidence="1 2">DSM 109850</strain>
    </source>
</reference>
<gene>
    <name evidence="1" type="ORF">HIJ39_16755</name>
</gene>
<accession>A0A7Y0L629</accession>
<dbReference type="RefSeq" id="WP_169101703.1">
    <property type="nucleotide sequence ID" value="NZ_JABBVZ010000077.1"/>
</dbReference>
<evidence type="ECO:0000313" key="2">
    <source>
        <dbReference type="Proteomes" id="UP000533476"/>
    </source>
</evidence>
<comment type="caution">
    <text evidence="1">The sequence shown here is derived from an EMBL/GenBank/DDBJ whole genome shotgun (WGS) entry which is preliminary data.</text>
</comment>
<name>A0A7Y0L629_9FIRM</name>
<proteinExistence type="predicted"/>
<dbReference type="AlphaFoldDB" id="A0A7Y0L629"/>
<organism evidence="1 2">
    <name type="scientific">Sulfobacillus harzensis</name>
    <dbReference type="NCBI Taxonomy" id="2729629"/>
    <lineage>
        <taxon>Bacteria</taxon>
        <taxon>Bacillati</taxon>
        <taxon>Bacillota</taxon>
        <taxon>Clostridia</taxon>
        <taxon>Eubacteriales</taxon>
        <taxon>Clostridiales Family XVII. Incertae Sedis</taxon>
        <taxon>Sulfobacillus</taxon>
    </lineage>
</organism>
<dbReference type="EMBL" id="JABBVZ010000077">
    <property type="protein sequence ID" value="NMP23984.1"/>
    <property type="molecule type" value="Genomic_DNA"/>
</dbReference>